<evidence type="ECO:0000313" key="2">
    <source>
        <dbReference type="EMBL" id="KAK8840363.1"/>
    </source>
</evidence>
<reference evidence="2 3" key="1">
    <citation type="submission" date="2024-04" db="EMBL/GenBank/DDBJ databases">
        <title>Tritrichomonas musculus Genome.</title>
        <authorList>
            <person name="Alves-Ferreira E."/>
            <person name="Grigg M."/>
            <person name="Lorenzi H."/>
            <person name="Galac M."/>
        </authorList>
    </citation>
    <scope>NUCLEOTIDE SEQUENCE [LARGE SCALE GENOMIC DNA]</scope>
    <source>
        <strain evidence="2 3">EAF2021</strain>
    </source>
</reference>
<keyword evidence="1" id="KW-0812">Transmembrane</keyword>
<evidence type="ECO:0008006" key="4">
    <source>
        <dbReference type="Google" id="ProtNLM"/>
    </source>
</evidence>
<dbReference type="InterPro" id="IPR027417">
    <property type="entry name" value="P-loop_NTPase"/>
</dbReference>
<evidence type="ECO:0000313" key="3">
    <source>
        <dbReference type="Proteomes" id="UP001470230"/>
    </source>
</evidence>
<feature type="transmembrane region" description="Helical" evidence="1">
    <location>
        <begin position="724"/>
        <end position="752"/>
    </location>
</feature>
<organism evidence="2 3">
    <name type="scientific">Tritrichomonas musculus</name>
    <dbReference type="NCBI Taxonomy" id="1915356"/>
    <lineage>
        <taxon>Eukaryota</taxon>
        <taxon>Metamonada</taxon>
        <taxon>Parabasalia</taxon>
        <taxon>Tritrichomonadida</taxon>
        <taxon>Tritrichomonadidae</taxon>
        <taxon>Tritrichomonas</taxon>
    </lineage>
</organism>
<dbReference type="SUPFAM" id="SSF52540">
    <property type="entry name" value="P-loop containing nucleoside triphosphate hydrolases"/>
    <property type="match status" value="1"/>
</dbReference>
<name>A0ABR2H3E2_9EUKA</name>
<comment type="caution">
    <text evidence="2">The sequence shown here is derived from an EMBL/GenBank/DDBJ whole genome shotgun (WGS) entry which is preliminary data.</text>
</comment>
<protein>
    <recommendedName>
        <fullName evidence="4">GB1/RHD3-type G domain-containing protein</fullName>
    </recommendedName>
</protein>
<sequence length="813" mass="93646">MFPTIHRDPVQIVTVNEDNSIVFNSEAFHEAIRRADGRSIVFAVVIGGFQRGKTSFISLLTGNDKHKIGNGWKEENSGVTLDGPIFVNDIAGQWNINDYIDNNNTALFICDIEGFGSHRRGINTEQNTIFFSKLCVPLFSIASCIIYFADMNNNQDESMLLISLFRMAQVINNQQINLLTLVRNVDFLDDIDYSQPELDSYNRISQILADDIQPRLIRHQRNITINMKPLPPYNRRMDPFHQNNSYYMGFRFVINDILRILTNNNITNHMNADDILRTFSDAFQNTQAFNFNTVQNNEQDVILNAIFREIENEFDQIESIDSIINLFNRNLDTLNLLNYVPVDERGIFGDLMAQYMTNFTPVLVNLNQNFFTYDEVNILIRDINNRAATQLNGSVESISRHALEKILTKIDNLYHNTINVNELKQRFIERQNQISLSDRRTLIETNQDNIFLQLEREYNTAFNQFRSRDNINQNYFQNDDIRIKIENIQNNDIQRIRREVPEIKRNIIQIIVTKINFLANQRLNIDSIVTNFQLNQSQIKVSNTLEMIETDENNIKEILHNEFIREFNHFQLQNINRNYYQINEVELRLNEIRRNGLRNIDRQVPTIKNQNIQWIINQATVISTEISEIMIKKIPRIIGFMENKQNILKGITDDEFKLYMLLVSLLIENAGKRFYLKVRPKYAELIPQVMNLKKNLFTLIHDNVENYMPSLIKKMKKRKHLQRFVNFLIGLGVGTASIALLCSGIGAAIGAATFGTSAASLSATVAELAAAGATVGAIAGTIEGSVSGTVLSTVYSELNKQDKKVLRGILEDD</sequence>
<accession>A0ABR2H3E2</accession>
<evidence type="ECO:0000256" key="1">
    <source>
        <dbReference type="SAM" id="Phobius"/>
    </source>
</evidence>
<keyword evidence="3" id="KW-1185">Reference proteome</keyword>
<keyword evidence="1" id="KW-1133">Transmembrane helix</keyword>
<proteinExistence type="predicted"/>
<keyword evidence="1" id="KW-0472">Membrane</keyword>
<dbReference type="Proteomes" id="UP001470230">
    <property type="component" value="Unassembled WGS sequence"/>
</dbReference>
<dbReference type="Gene3D" id="3.40.50.300">
    <property type="entry name" value="P-loop containing nucleotide triphosphate hydrolases"/>
    <property type="match status" value="1"/>
</dbReference>
<dbReference type="EMBL" id="JAPFFF010000047">
    <property type="protein sequence ID" value="KAK8840363.1"/>
    <property type="molecule type" value="Genomic_DNA"/>
</dbReference>
<gene>
    <name evidence="2" type="ORF">M9Y10_030924</name>
</gene>